<evidence type="ECO:0008006" key="3">
    <source>
        <dbReference type="Google" id="ProtNLM"/>
    </source>
</evidence>
<organism evidence="1 2">
    <name type="scientific">Microvirga lupini</name>
    <dbReference type="NCBI Taxonomy" id="420324"/>
    <lineage>
        <taxon>Bacteria</taxon>
        <taxon>Pseudomonadati</taxon>
        <taxon>Pseudomonadota</taxon>
        <taxon>Alphaproteobacteria</taxon>
        <taxon>Hyphomicrobiales</taxon>
        <taxon>Methylobacteriaceae</taxon>
        <taxon>Microvirga</taxon>
    </lineage>
</organism>
<protein>
    <recommendedName>
        <fullName evidence="3">Bacteriocin</fullName>
    </recommendedName>
</protein>
<accession>A0A7W4YXZ4</accession>
<dbReference type="RefSeq" id="WP_281381376.1">
    <property type="nucleotide sequence ID" value="NZ_JACHWB010000005.1"/>
</dbReference>
<evidence type="ECO:0000313" key="1">
    <source>
        <dbReference type="EMBL" id="MBB3020571.1"/>
    </source>
</evidence>
<reference evidence="1 2" key="1">
    <citation type="submission" date="2020-08" db="EMBL/GenBank/DDBJ databases">
        <title>The Agave Microbiome: Exploring the role of microbial communities in plant adaptations to desert environments.</title>
        <authorList>
            <person name="Partida-Martinez L.P."/>
        </authorList>
    </citation>
    <scope>NUCLEOTIDE SEQUENCE [LARGE SCALE GENOMIC DNA]</scope>
    <source>
        <strain evidence="1 2">AT3.9</strain>
    </source>
</reference>
<gene>
    <name evidence="1" type="ORF">FHR70_003657</name>
</gene>
<sequence length="40" mass="4408">MKKTQTKTDKKAIKAVVELSEKELAGVAGGRRIIVYQTDC</sequence>
<proteinExistence type="predicted"/>
<evidence type="ECO:0000313" key="2">
    <source>
        <dbReference type="Proteomes" id="UP000532010"/>
    </source>
</evidence>
<keyword evidence="2" id="KW-1185">Reference proteome</keyword>
<dbReference type="AlphaFoldDB" id="A0A7W4YXZ4"/>
<dbReference type="EMBL" id="JACHWB010000005">
    <property type="protein sequence ID" value="MBB3020571.1"/>
    <property type="molecule type" value="Genomic_DNA"/>
</dbReference>
<name>A0A7W4YXZ4_9HYPH</name>
<comment type="caution">
    <text evidence="1">The sequence shown here is derived from an EMBL/GenBank/DDBJ whole genome shotgun (WGS) entry which is preliminary data.</text>
</comment>
<dbReference type="Proteomes" id="UP000532010">
    <property type="component" value="Unassembled WGS sequence"/>
</dbReference>